<proteinExistence type="predicted"/>
<evidence type="ECO:0000313" key="1">
    <source>
        <dbReference type="EMBL" id="KAF2805636.1"/>
    </source>
</evidence>
<dbReference type="OrthoDB" id="5388012at2759"/>
<sequence length="110" mass="11967">MGEVVSTHGGYGLKPAKGMFGVTTVADHMIAYVDFRGPPEVWEQFCRKAQRLYQTPGPNYCGTLASIYLVRLDAEFEFGGLISTLPPVVAESSKGAPPAYGEHMRNEEGI</sequence>
<dbReference type="RefSeq" id="XP_033572600.1">
    <property type="nucleotide sequence ID" value="XM_033720813.1"/>
</dbReference>
<dbReference type="EMBL" id="MU003709">
    <property type="protein sequence ID" value="KAF2805636.1"/>
    <property type="molecule type" value="Genomic_DNA"/>
</dbReference>
<dbReference type="AlphaFoldDB" id="A0A6A6Y9Z5"/>
<dbReference type="Proteomes" id="UP000504636">
    <property type="component" value="Unplaced"/>
</dbReference>
<gene>
    <name evidence="1 3" type="ORF">BDZ99DRAFT_466591</name>
</gene>
<accession>A0A6A6Y9Z5</accession>
<evidence type="ECO:0000313" key="3">
    <source>
        <dbReference type="RefSeq" id="XP_033572600.1"/>
    </source>
</evidence>
<reference evidence="3" key="3">
    <citation type="submission" date="2025-04" db="UniProtKB">
        <authorList>
            <consortium name="RefSeq"/>
        </authorList>
    </citation>
    <scope>IDENTIFICATION</scope>
    <source>
        <strain evidence="3">CBS 304.34</strain>
    </source>
</reference>
<evidence type="ECO:0000313" key="2">
    <source>
        <dbReference type="Proteomes" id="UP000504636"/>
    </source>
</evidence>
<reference evidence="1 3" key="1">
    <citation type="journal article" date="2020" name="Stud. Mycol.">
        <title>101 Dothideomycetes genomes: a test case for predicting lifestyles and emergence of pathogens.</title>
        <authorList>
            <person name="Haridas S."/>
            <person name="Albert R."/>
            <person name="Binder M."/>
            <person name="Bloem J."/>
            <person name="Labutti K."/>
            <person name="Salamov A."/>
            <person name="Andreopoulos B."/>
            <person name="Baker S."/>
            <person name="Barry K."/>
            <person name="Bills G."/>
            <person name="Bluhm B."/>
            <person name="Cannon C."/>
            <person name="Castanera R."/>
            <person name="Culley D."/>
            <person name="Daum C."/>
            <person name="Ezra D."/>
            <person name="Gonzalez J."/>
            <person name="Henrissat B."/>
            <person name="Kuo A."/>
            <person name="Liang C."/>
            <person name="Lipzen A."/>
            <person name="Lutzoni F."/>
            <person name="Magnuson J."/>
            <person name="Mondo S."/>
            <person name="Nolan M."/>
            <person name="Ohm R."/>
            <person name="Pangilinan J."/>
            <person name="Park H.-J."/>
            <person name="Ramirez L."/>
            <person name="Alfaro M."/>
            <person name="Sun H."/>
            <person name="Tritt A."/>
            <person name="Yoshinaga Y."/>
            <person name="Zwiers L.-H."/>
            <person name="Turgeon B."/>
            <person name="Goodwin S."/>
            <person name="Spatafora J."/>
            <person name="Crous P."/>
            <person name="Grigoriev I."/>
        </authorList>
    </citation>
    <scope>NUCLEOTIDE SEQUENCE</scope>
    <source>
        <strain evidence="1 3">CBS 304.34</strain>
    </source>
</reference>
<protein>
    <submittedName>
        <fullName evidence="1 3">Uncharacterized protein</fullName>
    </submittedName>
</protein>
<name>A0A6A6Y9Z5_9PEZI</name>
<dbReference type="GeneID" id="54461706"/>
<keyword evidence="2" id="KW-1185">Reference proteome</keyword>
<organism evidence="1">
    <name type="scientific">Mytilinidion resinicola</name>
    <dbReference type="NCBI Taxonomy" id="574789"/>
    <lineage>
        <taxon>Eukaryota</taxon>
        <taxon>Fungi</taxon>
        <taxon>Dikarya</taxon>
        <taxon>Ascomycota</taxon>
        <taxon>Pezizomycotina</taxon>
        <taxon>Dothideomycetes</taxon>
        <taxon>Pleosporomycetidae</taxon>
        <taxon>Mytilinidiales</taxon>
        <taxon>Mytilinidiaceae</taxon>
        <taxon>Mytilinidion</taxon>
    </lineage>
</organism>
<reference evidence="3" key="2">
    <citation type="submission" date="2020-04" db="EMBL/GenBank/DDBJ databases">
        <authorList>
            <consortium name="NCBI Genome Project"/>
        </authorList>
    </citation>
    <scope>NUCLEOTIDE SEQUENCE</scope>
    <source>
        <strain evidence="3">CBS 304.34</strain>
    </source>
</reference>